<dbReference type="VEuPathDB" id="FungiDB:F9C07_3109"/>
<gene>
    <name evidence="1" type="ORF">F9C07_3109</name>
</gene>
<evidence type="ECO:0000313" key="2">
    <source>
        <dbReference type="Proteomes" id="UP000596276"/>
    </source>
</evidence>
<dbReference type="OMA" id="MMEIRGD"/>
<dbReference type="Proteomes" id="UP000596276">
    <property type="component" value="Chromosome 2"/>
</dbReference>
<dbReference type="AlphaFoldDB" id="A0A7U2MDY6"/>
<name>A0A7U2MDY6_ASPFN</name>
<sequence>MMEIRGDTYVHRGTALYPILAINAQRARTSTPFQKELVYTDPDLGESFWNSCKRLNLLLSGLDW</sequence>
<accession>A0A7U2MDY6</accession>
<keyword evidence="2" id="KW-1185">Reference proteome</keyword>
<proteinExistence type="predicted"/>
<reference evidence="2" key="1">
    <citation type="journal article" date="2021" name="G3 (Bethesda)">
        <title>Chromosome assembled and annotated genome sequence of Aspergillus flavus NRRL 3357.</title>
        <authorList>
            <person name="Skerker J.M."/>
            <person name="Pianalto K.M."/>
            <person name="Mondo S.J."/>
            <person name="Yang K."/>
            <person name="Arkin A.P."/>
            <person name="Keller N.P."/>
            <person name="Grigoriev I.V."/>
            <person name="Louise Glass N.L."/>
        </authorList>
    </citation>
    <scope>NUCLEOTIDE SEQUENCE [LARGE SCALE GENOMIC DNA]</scope>
    <source>
        <strain evidence="2">ATCC 200026 / FGSC A1120 / IAM 13836 / NRRL 3357 / JCM 12722 / SRRC 167</strain>
    </source>
</reference>
<organism evidence="1 2">
    <name type="scientific">Aspergillus flavus (strain ATCC 200026 / FGSC A1120 / IAM 13836 / NRRL 3357 / JCM 12722 / SRRC 167)</name>
    <dbReference type="NCBI Taxonomy" id="332952"/>
    <lineage>
        <taxon>Eukaryota</taxon>
        <taxon>Fungi</taxon>
        <taxon>Dikarya</taxon>
        <taxon>Ascomycota</taxon>
        <taxon>Pezizomycotina</taxon>
        <taxon>Eurotiomycetes</taxon>
        <taxon>Eurotiomycetidae</taxon>
        <taxon>Eurotiales</taxon>
        <taxon>Aspergillaceae</taxon>
        <taxon>Aspergillus</taxon>
        <taxon>Aspergillus subgen. Circumdati</taxon>
    </lineage>
</organism>
<evidence type="ECO:0000313" key="1">
    <source>
        <dbReference type="EMBL" id="QRD81977.1"/>
    </source>
</evidence>
<protein>
    <submittedName>
        <fullName evidence="1">Uncharacterized protein</fullName>
    </submittedName>
</protein>
<dbReference type="EMBL" id="CP044622">
    <property type="protein sequence ID" value="QRD81977.1"/>
    <property type="molecule type" value="Genomic_DNA"/>
</dbReference>